<comment type="similarity">
    <text evidence="1 4">Belongs to the type-B carboxylesterase/lipase family.</text>
</comment>
<feature type="domain" description="Carboxylesterase type B" evidence="5">
    <location>
        <begin position="199"/>
        <end position="291"/>
    </location>
</feature>
<proteinExistence type="inferred from homology"/>
<keyword evidence="3 4" id="KW-0378">Hydrolase</keyword>
<accession>A0A1I7X660</accession>
<evidence type="ECO:0000256" key="3">
    <source>
        <dbReference type="ARBA" id="ARBA00022801"/>
    </source>
</evidence>
<evidence type="ECO:0000313" key="7">
    <source>
        <dbReference type="WBParaSite" id="Hba_12960"/>
    </source>
</evidence>
<dbReference type="Pfam" id="PF00135">
    <property type="entry name" value="COesterase"/>
    <property type="match status" value="3"/>
</dbReference>
<organism evidence="6 7">
    <name type="scientific">Heterorhabditis bacteriophora</name>
    <name type="common">Entomopathogenic nematode worm</name>
    <dbReference type="NCBI Taxonomy" id="37862"/>
    <lineage>
        <taxon>Eukaryota</taxon>
        <taxon>Metazoa</taxon>
        <taxon>Ecdysozoa</taxon>
        <taxon>Nematoda</taxon>
        <taxon>Chromadorea</taxon>
        <taxon>Rhabditida</taxon>
        <taxon>Rhabditina</taxon>
        <taxon>Rhabditomorpha</taxon>
        <taxon>Strongyloidea</taxon>
        <taxon>Heterorhabditidae</taxon>
        <taxon>Heterorhabditis</taxon>
    </lineage>
</organism>
<dbReference type="AlphaFoldDB" id="A0A1I7X660"/>
<dbReference type="Proteomes" id="UP000095283">
    <property type="component" value="Unplaced"/>
</dbReference>
<feature type="domain" description="Carboxylesterase type B" evidence="5">
    <location>
        <begin position="10"/>
        <end position="46"/>
    </location>
</feature>
<sequence length="301" mass="34005">MPKQRVAVDRYGIVEGFRMAIDEAREVDLFLGIPFAKPPVGKLRFKVDRWKEINCFSSDNIHAFGGDPRLVTLFGQSAGGCLDLFHQVVPMAGNAECEWSTVSRTRLVNSCREFAARKGWDGKNYGKGMDVSKIGLDLAPVVGSTSSDFLPKSIAELRKEMPKKNIMVGTCEYEGLLFGISLQDLLRNNDCFLNLLFTLAATHCTELTYLFGVSVVFGFRFNDSDKQMIDLMTRMWTNFAKYGNPNGPYEDSTVFNFKWEPASLENHTSFLSISEKCEMRTNYKDKLAEFWKDIRIAGKSV</sequence>
<dbReference type="SUPFAM" id="SSF53474">
    <property type="entry name" value="alpha/beta-Hydrolases"/>
    <property type="match status" value="2"/>
</dbReference>
<evidence type="ECO:0000313" key="6">
    <source>
        <dbReference type="Proteomes" id="UP000095283"/>
    </source>
</evidence>
<evidence type="ECO:0000256" key="4">
    <source>
        <dbReference type="RuleBase" id="RU361235"/>
    </source>
</evidence>
<evidence type="ECO:0000256" key="1">
    <source>
        <dbReference type="ARBA" id="ARBA00005964"/>
    </source>
</evidence>
<dbReference type="GO" id="GO:0052689">
    <property type="term" value="F:carboxylic ester hydrolase activity"/>
    <property type="evidence" value="ECO:0007669"/>
    <property type="project" value="UniProtKB-KW"/>
</dbReference>
<dbReference type="InterPro" id="IPR002018">
    <property type="entry name" value="CarbesteraseB"/>
</dbReference>
<evidence type="ECO:0000256" key="2">
    <source>
        <dbReference type="ARBA" id="ARBA00022487"/>
    </source>
</evidence>
<dbReference type="InterPro" id="IPR029058">
    <property type="entry name" value="AB_hydrolase_fold"/>
</dbReference>
<dbReference type="PANTHER" id="PTHR44590:SF3">
    <property type="entry name" value="CARBOXYLESTERASE TYPE B DOMAIN-CONTAINING PROTEIN"/>
    <property type="match status" value="1"/>
</dbReference>
<protein>
    <recommendedName>
        <fullName evidence="4">Carboxylic ester hydrolase</fullName>
        <ecNumber evidence="4">3.1.1.-</ecNumber>
    </recommendedName>
</protein>
<keyword evidence="2" id="KW-0719">Serine esterase</keyword>
<dbReference type="InterPro" id="IPR019826">
    <property type="entry name" value="Carboxylesterase_B_AS"/>
</dbReference>
<dbReference type="PROSITE" id="PS00122">
    <property type="entry name" value="CARBOXYLESTERASE_B_1"/>
    <property type="match status" value="1"/>
</dbReference>
<evidence type="ECO:0000259" key="5">
    <source>
        <dbReference type="Pfam" id="PF00135"/>
    </source>
</evidence>
<dbReference type="EC" id="3.1.1.-" evidence="4"/>
<feature type="domain" description="Carboxylesterase type B" evidence="5">
    <location>
        <begin position="59"/>
        <end position="181"/>
    </location>
</feature>
<name>A0A1I7X660_HETBA</name>
<dbReference type="WBParaSite" id="Hba_12960">
    <property type="protein sequence ID" value="Hba_12960"/>
    <property type="gene ID" value="Hba_12960"/>
</dbReference>
<dbReference type="Gene3D" id="3.40.50.1820">
    <property type="entry name" value="alpha/beta hydrolase"/>
    <property type="match status" value="3"/>
</dbReference>
<dbReference type="PANTHER" id="PTHR44590">
    <property type="entry name" value="CARBOXYLIC ESTER HYDROLASE-RELATED"/>
    <property type="match status" value="1"/>
</dbReference>
<reference evidence="7" key="1">
    <citation type="submission" date="2016-11" db="UniProtKB">
        <authorList>
            <consortium name="WormBaseParasite"/>
        </authorList>
    </citation>
    <scope>IDENTIFICATION</scope>
</reference>
<keyword evidence="6" id="KW-1185">Reference proteome</keyword>